<dbReference type="EMBL" id="MSFM01000002">
    <property type="protein sequence ID" value="PKY07459.1"/>
    <property type="molecule type" value="Genomic_DNA"/>
</dbReference>
<feature type="compositionally biased region" description="Acidic residues" evidence="1">
    <location>
        <begin position="288"/>
        <end position="297"/>
    </location>
</feature>
<sequence>MPRSDCWTDEEIARVRRLRAENPRMTWNNIQQVCIDQFCSPVVVFVLSAGSPTTREDSNRGLRGSLATKSGAAAGQTAADKSSAPAAATTAGTAGARDAGAGAGSATSGAGAGGATAGADDATVGAADAAASSGAAATEPEADSQHGLANEEKESGSSRQSVTDAGSTPGQEGKRRASSSPDGHTAKRVKSAKDDSPERAATGEAVEGSGLVGSPGTESQEPASSVEQGPRSRGTSEPIPSVEDDLATQTARVAEDASSVEVIDLAESDVDRDTASESSDSSVWWGQTDDESSESDSELSPPSSTSTTLTTPTISAMHNSHTFSFEAATISFAIGGSIINTQAMTNTMPNPDMRRKIIRELAAYPRAGVTNGGSQATQAPSSSHAQKPKNKKKKTSQSQAAADPEIALPAMWAMIDAQIEQSRMLAAEIRKMRKLTTAILDQASQETQVKKEH</sequence>
<feature type="compositionally biased region" description="Polar residues" evidence="1">
    <location>
        <begin position="372"/>
        <end position="381"/>
    </location>
</feature>
<comment type="caution">
    <text evidence="2">The sequence shown here is derived from an EMBL/GenBank/DDBJ whole genome shotgun (WGS) entry which is preliminary data.</text>
</comment>
<feature type="compositionally biased region" description="Basic residues" evidence="1">
    <location>
        <begin position="386"/>
        <end position="395"/>
    </location>
</feature>
<organism evidence="2 3">
    <name type="scientific">Aspergillus campestris (strain IBT 28561)</name>
    <dbReference type="NCBI Taxonomy" id="1392248"/>
    <lineage>
        <taxon>Eukaryota</taxon>
        <taxon>Fungi</taxon>
        <taxon>Dikarya</taxon>
        <taxon>Ascomycota</taxon>
        <taxon>Pezizomycotina</taxon>
        <taxon>Eurotiomycetes</taxon>
        <taxon>Eurotiomycetidae</taxon>
        <taxon>Eurotiales</taxon>
        <taxon>Aspergillaceae</taxon>
        <taxon>Aspergillus</taxon>
        <taxon>Aspergillus subgen. Circumdati</taxon>
    </lineage>
</organism>
<dbReference type="OrthoDB" id="4506518at2759"/>
<feature type="compositionally biased region" description="Low complexity" evidence="1">
    <location>
        <begin position="298"/>
        <end position="311"/>
    </location>
</feature>
<feature type="region of interest" description="Disordered" evidence="1">
    <location>
        <begin position="368"/>
        <end position="403"/>
    </location>
</feature>
<reference evidence="2" key="1">
    <citation type="submission" date="2016-12" db="EMBL/GenBank/DDBJ databases">
        <title>The genomes of Aspergillus section Nigri reveals drivers in fungal speciation.</title>
        <authorList>
            <consortium name="DOE Joint Genome Institute"/>
            <person name="Vesth T.C."/>
            <person name="Nybo J."/>
            <person name="Theobald S."/>
            <person name="Brandl J."/>
            <person name="Frisvad J.C."/>
            <person name="Nielsen K.F."/>
            <person name="Lyhne E.K."/>
            <person name="Kogle M.E."/>
            <person name="Kuo A."/>
            <person name="Riley R."/>
            <person name="Clum A."/>
            <person name="Nolan M."/>
            <person name="Lipzen A."/>
            <person name="Salamov A."/>
            <person name="Henrissat B."/>
            <person name="Wiebenga A."/>
            <person name="De vries R.P."/>
            <person name="Grigoriev I.V."/>
            <person name="Mortensen U.H."/>
            <person name="Andersen M.R."/>
            <person name="Baker S.E."/>
        </authorList>
    </citation>
    <scope>NUCLEOTIDE SEQUENCE</scope>
    <source>
        <strain evidence="2">IBT 28561</strain>
    </source>
</reference>
<feature type="region of interest" description="Disordered" evidence="1">
    <location>
        <begin position="52"/>
        <end position="118"/>
    </location>
</feature>
<accession>A0A2I1DC56</accession>
<protein>
    <submittedName>
        <fullName evidence="2">Uncharacterized protein</fullName>
    </submittedName>
</protein>
<dbReference type="GeneID" id="36543304"/>
<evidence type="ECO:0000256" key="1">
    <source>
        <dbReference type="SAM" id="MobiDB-lite"/>
    </source>
</evidence>
<feature type="compositionally biased region" description="Low complexity" evidence="1">
    <location>
        <begin position="77"/>
        <end position="109"/>
    </location>
</feature>
<evidence type="ECO:0000313" key="3">
    <source>
        <dbReference type="Proteomes" id="UP000234254"/>
    </source>
</evidence>
<feature type="region of interest" description="Disordered" evidence="1">
    <location>
        <begin position="130"/>
        <end position="311"/>
    </location>
</feature>
<proteinExistence type="predicted"/>
<feature type="compositionally biased region" description="Polar residues" evidence="1">
    <location>
        <begin position="276"/>
        <end position="285"/>
    </location>
</feature>
<gene>
    <name evidence="2" type="ORF">P168DRAFT_279431</name>
</gene>
<evidence type="ECO:0000313" key="2">
    <source>
        <dbReference type="EMBL" id="PKY07459.1"/>
    </source>
</evidence>
<feature type="compositionally biased region" description="Polar residues" evidence="1">
    <location>
        <begin position="157"/>
        <end position="170"/>
    </location>
</feature>
<dbReference type="RefSeq" id="XP_024696053.1">
    <property type="nucleotide sequence ID" value="XM_024835780.1"/>
</dbReference>
<dbReference type="AlphaFoldDB" id="A0A2I1DC56"/>
<dbReference type="VEuPathDB" id="FungiDB:P168DRAFT_279431"/>
<name>A0A2I1DC56_ASPC2</name>
<feature type="compositionally biased region" description="Polar residues" evidence="1">
    <location>
        <begin position="216"/>
        <end position="227"/>
    </location>
</feature>
<keyword evidence="3" id="KW-1185">Reference proteome</keyword>
<dbReference type="Proteomes" id="UP000234254">
    <property type="component" value="Unassembled WGS sequence"/>
</dbReference>